<dbReference type="SUPFAM" id="SSF52172">
    <property type="entry name" value="CheY-like"/>
    <property type="match status" value="2"/>
</dbReference>
<keyword evidence="7" id="KW-1185">Reference proteome</keyword>
<evidence type="ECO:0000259" key="5">
    <source>
        <dbReference type="PROSITE" id="PS50887"/>
    </source>
</evidence>
<evidence type="ECO:0000256" key="1">
    <source>
        <dbReference type="ARBA" id="ARBA00012528"/>
    </source>
</evidence>
<comment type="caution">
    <text evidence="6">The sequence shown here is derived from an EMBL/GenBank/DDBJ whole genome shotgun (WGS) entry which is preliminary data.</text>
</comment>
<dbReference type="Pfam" id="PF00990">
    <property type="entry name" value="GGDEF"/>
    <property type="match status" value="1"/>
</dbReference>
<feature type="domain" description="GGDEF" evidence="5">
    <location>
        <begin position="284"/>
        <end position="414"/>
    </location>
</feature>
<dbReference type="InterPro" id="IPR050469">
    <property type="entry name" value="Diguanylate_Cyclase"/>
</dbReference>
<feature type="modified residue" description="4-aspartylphosphate" evidence="3">
    <location>
        <position position="177"/>
    </location>
</feature>
<dbReference type="SMART" id="SM00448">
    <property type="entry name" value="REC"/>
    <property type="match status" value="2"/>
</dbReference>
<dbReference type="Pfam" id="PF00072">
    <property type="entry name" value="Response_reg"/>
    <property type="match status" value="1"/>
</dbReference>
<gene>
    <name evidence="6" type="ORF">QTP81_00970</name>
</gene>
<keyword evidence="6" id="KW-0808">Transferase</keyword>
<evidence type="ECO:0000313" key="7">
    <source>
        <dbReference type="Proteomes" id="UP001234343"/>
    </source>
</evidence>
<reference evidence="6 7" key="1">
    <citation type="submission" date="2023-06" db="EMBL/GenBank/DDBJ databases">
        <title>Alteromonas sp. ASW11-36 isolated from intertidal sand.</title>
        <authorList>
            <person name="Li Y."/>
        </authorList>
    </citation>
    <scope>NUCLEOTIDE SEQUENCE [LARGE SCALE GENOMIC DNA]</scope>
    <source>
        <strain evidence="6 7">ASW11-36</strain>
    </source>
</reference>
<dbReference type="PROSITE" id="PS50887">
    <property type="entry name" value="GGDEF"/>
    <property type="match status" value="1"/>
</dbReference>
<accession>A0ABT7ST59</accession>
<name>A0ABT7ST59_9ALTE</name>
<dbReference type="InterPro" id="IPR011006">
    <property type="entry name" value="CheY-like_superfamily"/>
</dbReference>
<dbReference type="Proteomes" id="UP001234343">
    <property type="component" value="Unassembled WGS sequence"/>
</dbReference>
<proteinExistence type="predicted"/>
<dbReference type="PANTHER" id="PTHR45138">
    <property type="entry name" value="REGULATORY COMPONENTS OF SENSORY TRANSDUCTION SYSTEM"/>
    <property type="match status" value="1"/>
</dbReference>
<evidence type="ECO:0000259" key="4">
    <source>
        <dbReference type="PROSITE" id="PS50110"/>
    </source>
</evidence>
<dbReference type="InterPro" id="IPR043128">
    <property type="entry name" value="Rev_trsase/Diguanyl_cyclase"/>
</dbReference>
<dbReference type="EC" id="2.7.7.65" evidence="1"/>
<dbReference type="CDD" id="cd01949">
    <property type="entry name" value="GGDEF"/>
    <property type="match status" value="1"/>
</dbReference>
<feature type="modified residue" description="4-aspartylphosphate" evidence="3">
    <location>
        <position position="56"/>
    </location>
</feature>
<dbReference type="InterPro" id="IPR029787">
    <property type="entry name" value="Nucleotide_cyclase"/>
</dbReference>
<feature type="domain" description="Response regulatory" evidence="4">
    <location>
        <begin position="127"/>
        <end position="244"/>
    </location>
</feature>
<sequence length="416" mass="46888">MQKKVLVIEDSSTSMKLITKLVQQALLIPVCASSLTAARHMFGHSNPEEYLCAVVDYNLPDAPNGEAIDFTIESFIPTIVVTGRLDDDTREHILSKDVVDYIPKENAQVYDYLSRLLARLDKNKDIGVLVVDDSRVGRASMASLLRLHNFQTFEADSAQQGLAILHERPNIQLVVTDYHMPDMNGTEFVAELRKSMTKERLAIIGVSAGNSSLLSARFLKSGANDFLHKPFCQEEFLVRINQNVEYIENVEAIRRAANSDYLTGLPNRRHFFYSVNHVTRNQPNHQVIALIDLDHFKKINDTYGHDAGDKVLKDVAKILASQFSDVYVSRFGGEEFCIYLPDINPIEAIERLEQLRESIQSRNIKFQQQVLKVTTSIGVTTIGRKNLEAMLATADSLLYQAKSDGRNRIVHDHNVS</sequence>
<dbReference type="InterPro" id="IPR001789">
    <property type="entry name" value="Sig_transdc_resp-reg_receiver"/>
</dbReference>
<dbReference type="SMART" id="SM00267">
    <property type="entry name" value="GGDEF"/>
    <property type="match status" value="1"/>
</dbReference>
<keyword evidence="3" id="KW-0597">Phosphoprotein</keyword>
<dbReference type="Gene3D" id="3.30.70.270">
    <property type="match status" value="1"/>
</dbReference>
<evidence type="ECO:0000313" key="6">
    <source>
        <dbReference type="EMBL" id="MDM7859174.1"/>
    </source>
</evidence>
<comment type="catalytic activity">
    <reaction evidence="2">
        <text>2 GTP = 3',3'-c-di-GMP + 2 diphosphate</text>
        <dbReference type="Rhea" id="RHEA:24898"/>
        <dbReference type="ChEBI" id="CHEBI:33019"/>
        <dbReference type="ChEBI" id="CHEBI:37565"/>
        <dbReference type="ChEBI" id="CHEBI:58805"/>
        <dbReference type="EC" id="2.7.7.65"/>
    </reaction>
</comment>
<organism evidence="6 7">
    <name type="scientific">Alteromonas arenosi</name>
    <dbReference type="NCBI Taxonomy" id="3055817"/>
    <lineage>
        <taxon>Bacteria</taxon>
        <taxon>Pseudomonadati</taxon>
        <taxon>Pseudomonadota</taxon>
        <taxon>Gammaproteobacteria</taxon>
        <taxon>Alteromonadales</taxon>
        <taxon>Alteromonadaceae</taxon>
        <taxon>Alteromonas/Salinimonas group</taxon>
        <taxon>Alteromonas</taxon>
    </lineage>
</organism>
<dbReference type="Gene3D" id="3.40.50.2300">
    <property type="match status" value="2"/>
</dbReference>
<dbReference type="InterPro" id="IPR000160">
    <property type="entry name" value="GGDEF_dom"/>
</dbReference>
<dbReference type="PANTHER" id="PTHR45138:SF9">
    <property type="entry name" value="DIGUANYLATE CYCLASE DGCM-RELATED"/>
    <property type="match status" value="1"/>
</dbReference>
<dbReference type="GO" id="GO:0052621">
    <property type="term" value="F:diguanylate cyclase activity"/>
    <property type="evidence" value="ECO:0007669"/>
    <property type="project" value="UniProtKB-EC"/>
</dbReference>
<dbReference type="SUPFAM" id="SSF55073">
    <property type="entry name" value="Nucleotide cyclase"/>
    <property type="match status" value="1"/>
</dbReference>
<dbReference type="PROSITE" id="PS50110">
    <property type="entry name" value="RESPONSE_REGULATORY"/>
    <property type="match status" value="2"/>
</dbReference>
<protein>
    <recommendedName>
        <fullName evidence="1">diguanylate cyclase</fullName>
        <ecNumber evidence="1">2.7.7.65</ecNumber>
    </recommendedName>
</protein>
<keyword evidence="6" id="KW-0548">Nucleotidyltransferase</keyword>
<evidence type="ECO:0000256" key="3">
    <source>
        <dbReference type="PROSITE-ProRule" id="PRU00169"/>
    </source>
</evidence>
<feature type="domain" description="Response regulatory" evidence="4">
    <location>
        <begin position="4"/>
        <end position="119"/>
    </location>
</feature>
<evidence type="ECO:0000256" key="2">
    <source>
        <dbReference type="ARBA" id="ARBA00034247"/>
    </source>
</evidence>
<dbReference type="RefSeq" id="WP_289363084.1">
    <property type="nucleotide sequence ID" value="NZ_JAUCBP010000001.1"/>
</dbReference>
<dbReference type="NCBIfam" id="TIGR00254">
    <property type="entry name" value="GGDEF"/>
    <property type="match status" value="1"/>
</dbReference>
<dbReference type="EMBL" id="JAUCBP010000001">
    <property type="protein sequence ID" value="MDM7859174.1"/>
    <property type="molecule type" value="Genomic_DNA"/>
</dbReference>